<evidence type="ECO:0000313" key="2">
    <source>
        <dbReference type="EMBL" id="HFH29896.1"/>
    </source>
</evidence>
<keyword evidence="1" id="KW-0812">Transmembrane</keyword>
<reference evidence="2" key="1">
    <citation type="journal article" date="2020" name="mSystems">
        <title>Genome- and Community-Level Interaction Insights into Carbon Utilization and Element Cycling Functions of Hydrothermarchaeota in Hydrothermal Sediment.</title>
        <authorList>
            <person name="Zhou Z."/>
            <person name="Liu Y."/>
            <person name="Xu W."/>
            <person name="Pan J."/>
            <person name="Luo Z.H."/>
            <person name="Li M."/>
        </authorList>
    </citation>
    <scope>NUCLEOTIDE SEQUENCE [LARGE SCALE GENOMIC DNA]</scope>
    <source>
        <strain evidence="2">SpSt-503</strain>
    </source>
</reference>
<accession>A0A7C3EAL4</accession>
<gene>
    <name evidence="2" type="ORF">ENS59_10360</name>
</gene>
<sequence length="647" mass="74911">MSSGTDLYTILRLYANKNRTPQVSVATFLQFLEKYANHYEAERADLAYWAQDTGRKVWSELSKLAEQGKIELITDEAGTVISIHQFYIDIIQQAYKNIDESAELPFPDENSLGIVLPPNQVRNINIEYDLPNMIAQNPPEQPPILKLVFPDNGGSALILSAMIQKRLLEISLLKVRHYLRSHNNKEYIQHKLAPAFHGKETQLRDTLNHLLVRPFDAIRDMESSGDFIYPFWAYLCTQIKNDIKKKNDRLPEDMAALQAVLVVEVYNNYYKGKVSREKEAEIAFRNLELQLEKPPYYYTIDEIIRFTDTKGVPLLGQYTQEALEQFLKTKTTTSEAKDKLPDVLIVQGHKGEKWFVKKSKMLVLCFKLLGEVRPKVKTAISQRWFRLMQNYETEPAMQDEEAFEQELWELTERLSPPLVALLDDKKLYLVHTEFEKGENGIPDNTRLFYKGTLVPLSELLLLKQKDLLTDVKVLLPFWYSLPIISSLIAFFKRQSRKRKKLKKSYIAAGTPNDTVDTDAVDREKADGGTAEIKQRDRRKELREVALKARSRLIPEGHTLDSYMEELLDRWNRIINVDAKNNLTEDVNSLIRDYLRRTIRSLKNAPFTADRISNLAEALVNTPNLQKLPAQESLKLYIQLYIIKLLTE</sequence>
<keyword evidence="1" id="KW-1133">Transmembrane helix</keyword>
<protein>
    <submittedName>
        <fullName evidence="2">Uncharacterized protein</fullName>
    </submittedName>
</protein>
<dbReference type="AlphaFoldDB" id="A0A7C3EAL4"/>
<keyword evidence="1" id="KW-0472">Membrane</keyword>
<proteinExistence type="predicted"/>
<evidence type="ECO:0000256" key="1">
    <source>
        <dbReference type="SAM" id="Phobius"/>
    </source>
</evidence>
<feature type="transmembrane region" description="Helical" evidence="1">
    <location>
        <begin position="473"/>
        <end position="491"/>
    </location>
</feature>
<organism evidence="2">
    <name type="scientific">Gracilinema caldarium</name>
    <dbReference type="NCBI Taxonomy" id="215591"/>
    <lineage>
        <taxon>Bacteria</taxon>
        <taxon>Pseudomonadati</taxon>
        <taxon>Spirochaetota</taxon>
        <taxon>Spirochaetia</taxon>
        <taxon>Spirochaetales</taxon>
        <taxon>Breznakiellaceae</taxon>
        <taxon>Gracilinema</taxon>
    </lineage>
</organism>
<dbReference type="EMBL" id="DSVL01000317">
    <property type="protein sequence ID" value="HFH29896.1"/>
    <property type="molecule type" value="Genomic_DNA"/>
</dbReference>
<comment type="caution">
    <text evidence="2">The sequence shown here is derived from an EMBL/GenBank/DDBJ whole genome shotgun (WGS) entry which is preliminary data.</text>
</comment>
<name>A0A7C3EAL4_9SPIR</name>